<proteinExistence type="predicted"/>
<dbReference type="STRING" id="545694.TREPR_1642"/>
<feature type="signal peptide" evidence="2">
    <location>
        <begin position="1"/>
        <end position="21"/>
    </location>
</feature>
<feature type="chain" id="PRO_5003336179" evidence="2">
    <location>
        <begin position="22"/>
        <end position="1354"/>
    </location>
</feature>
<dbReference type="CDD" id="cd07185">
    <property type="entry name" value="OmpA_C-like"/>
    <property type="match status" value="1"/>
</dbReference>
<evidence type="ECO:0000313" key="5">
    <source>
        <dbReference type="Proteomes" id="UP000009223"/>
    </source>
</evidence>
<dbReference type="OrthoDB" id="337472at2"/>
<reference evidence="5" key="1">
    <citation type="submission" date="2009-12" db="EMBL/GenBank/DDBJ databases">
        <title>Complete sequence of Treponema primitia strain ZAS-2.</title>
        <authorList>
            <person name="Tetu S.G."/>
            <person name="Matson E."/>
            <person name="Ren Q."/>
            <person name="Seshadri R."/>
            <person name="Elbourne L."/>
            <person name="Hassan K.A."/>
            <person name="Durkin A."/>
            <person name="Radune D."/>
            <person name="Mohamoud Y."/>
            <person name="Shay R."/>
            <person name="Jin S."/>
            <person name="Zhang X."/>
            <person name="Lucey K."/>
            <person name="Ballor N.R."/>
            <person name="Ottesen E."/>
            <person name="Rosenthal R."/>
            <person name="Allen A."/>
            <person name="Leadbetter J.R."/>
            <person name="Paulsen I.T."/>
        </authorList>
    </citation>
    <scope>NUCLEOTIDE SEQUENCE [LARGE SCALE GENOMIC DNA]</scope>
    <source>
        <strain evidence="5">ATCC BAA-887 / DSM 12427 / ZAS-2</strain>
    </source>
</reference>
<dbReference type="InterPro" id="IPR025965">
    <property type="entry name" value="FlgD/Vpr_Ig-like"/>
</dbReference>
<evidence type="ECO:0000313" key="4">
    <source>
        <dbReference type="EMBL" id="AEF85932.1"/>
    </source>
</evidence>
<dbReference type="Pfam" id="PF13860">
    <property type="entry name" value="FlgD_ig"/>
    <property type="match status" value="2"/>
</dbReference>
<keyword evidence="1" id="KW-0472">Membrane</keyword>
<sequence length="1354" mass="145616">MSKRTLFCLVIALTVLPGLWADPVGAETSLDLSSPELAGRGGFVTSQGGAPASILNPAAGGDAQRIVFDAGYMALVTTSTGGGFGNAINLGTLFPTKYAVFGGNLNFLQSPGFSGSYPIGTTFGGNFTAAKELYPGLNVGLGFNFAFGEDDDDDGVWTAAGDLGIRHNVGKIGPLQNFTYAFVFRDLGHSYMPGAFTPGLGIIFDFVHIQGREDKPDPLVAKFATDFTFPTFQNMTGKFGVSATIAELVTLSGSMGFNIKDIADHQSPSWLPSIGLTVNLGLLSTGKRIAGGRLPSDGDVGVSMGFKPLYKDVIAIGPGVSWSVGVLDKKPPVIVIDYPETRWISPNNDGKSDTLEFPVTITDQRYVAEWKLEIFDESGNLVRTYKNKELRVETQGFKNIMNRLIAGKSGIEVPPTFRWDGIFDSGDIAGDGTYTFVISAADDNGNAASSPRYTVMVDNTPPEIEIAEITDANKIFSPDGDGNKDTLTIDQSGSREETWEAGIYDASGNKVKNFNISDGKPEPITWDGTGDDGHIVADGVYSYRISATDKGENSESASLENIIVSTIQPKVSLTLNDAFFSPNGDGIKDTLILSAAVPVKEGILGWTLNIQDNSGRTQRTITGETQAPNQVIFDGRGDTGGILSEGTYNAELSINYRNGYVSKALSPVFTLDTTAPRASIRTEYNAFSPNNDGIQDEMILNQEGSAELTWVGEVRRAGAAPTERPVRTLRFTGVPVGRITWDGLTDAGALAQDGNYSYQLFSTDPAGNTGASNTVNFSLSTADTPVLLSTDLRAFSPNNDRNKDTINIIPQLQVTQGISSWRLDISNSDGVTVQSFNGQNTVPASVSWNGRDSAGNTVPDGNYTAHIEVRYAAGNQPVAISRPFAVDTVAPKAQLSSPYTLFSPNGDGKKDNLPINVTTEGDDDTWEAVITDSKGTVIQSWTWTGKAPSSLSWDGTDSAGNAVPDGTYRFNLSSTDEAGNDTRIPLDNIIVDARIPRAFLTSSSNAVAPKAGPTGEALRFSVILTPRDGIENWSLELKDESGTVRRHFPAPGTAQTAAPPELIIWNGYDDSGILREGRFTPQLSITYAKGDVVSISAPPITVDVTGPALSFAYEPEYFSPDNDGVDDELAMFLGAMDLSPIANWSLEIHEPEPPNLLFYRIEGRGSPAERTLWDGRSSKGELVQSATDYPFIFRAIDSLGNISTLDGTIGVDVLVIRDGDNLKIMVPSIVFRANEADFKGKDLDPVQGLTQAQIDNNNRVLRRIAQILNKFRDYRVQVEGHANPTSKVVPPAEAQGDLALSERRSKAVVDFLVGFGVNRGRLSAIGRGSTRPIITFEDHDNWWKNRRVEFILIK</sequence>
<dbReference type="InterPro" id="IPR050330">
    <property type="entry name" value="Bact_OuterMem_StrucFunc"/>
</dbReference>
<dbReference type="Proteomes" id="UP000009223">
    <property type="component" value="Chromosome"/>
</dbReference>
<dbReference type="SUPFAM" id="SSF103088">
    <property type="entry name" value="OmpA-like"/>
    <property type="match status" value="1"/>
</dbReference>
<name>F5YNQ1_TREPZ</name>
<gene>
    <name evidence="4" type="ordered locus">TREPR_1642</name>
</gene>
<reference evidence="4 5" key="2">
    <citation type="journal article" date="2011" name="ISME J.">
        <title>RNA-seq reveals cooperative metabolic interactions between two termite-gut spirochete species in co-culture.</title>
        <authorList>
            <person name="Rosenthal A.Z."/>
            <person name="Matson E.G."/>
            <person name="Eldar A."/>
            <person name="Leadbetter J.R."/>
        </authorList>
    </citation>
    <scope>NUCLEOTIDE SEQUENCE [LARGE SCALE GENOMIC DNA]</scope>
    <source>
        <strain evidence="5">ATCC BAA-887 / DSM 12427 / ZAS-2</strain>
    </source>
</reference>
<dbReference type="eggNOG" id="COG2885">
    <property type="taxonomic scope" value="Bacteria"/>
</dbReference>
<dbReference type="InterPro" id="IPR006665">
    <property type="entry name" value="OmpA-like"/>
</dbReference>
<dbReference type="PROSITE" id="PS51123">
    <property type="entry name" value="OMPA_2"/>
    <property type="match status" value="1"/>
</dbReference>
<dbReference type="Pfam" id="PF13585">
    <property type="entry name" value="CHU_C"/>
    <property type="match status" value="1"/>
</dbReference>
<keyword evidence="5" id="KW-1185">Reference proteome</keyword>
<dbReference type="PANTHER" id="PTHR30329">
    <property type="entry name" value="STATOR ELEMENT OF FLAGELLAR MOTOR COMPLEX"/>
    <property type="match status" value="1"/>
</dbReference>
<evidence type="ECO:0000256" key="1">
    <source>
        <dbReference type="PROSITE-ProRule" id="PRU00473"/>
    </source>
</evidence>
<dbReference type="InterPro" id="IPR036737">
    <property type="entry name" value="OmpA-like_sf"/>
</dbReference>
<organism evidence="4 5">
    <name type="scientific">Treponema primitia (strain ATCC BAA-887 / DSM 12427 / ZAS-2)</name>
    <dbReference type="NCBI Taxonomy" id="545694"/>
    <lineage>
        <taxon>Bacteria</taxon>
        <taxon>Pseudomonadati</taxon>
        <taxon>Spirochaetota</taxon>
        <taxon>Spirochaetia</taxon>
        <taxon>Spirochaetales</taxon>
        <taxon>Treponemataceae</taxon>
        <taxon>Treponema</taxon>
    </lineage>
</organism>
<accession>F5YNQ1</accession>
<evidence type="ECO:0000259" key="3">
    <source>
        <dbReference type="PROSITE" id="PS51123"/>
    </source>
</evidence>
<dbReference type="EMBL" id="CP001843">
    <property type="protein sequence ID" value="AEF85932.1"/>
    <property type="molecule type" value="Genomic_DNA"/>
</dbReference>
<dbReference type="GO" id="GO:0016020">
    <property type="term" value="C:membrane"/>
    <property type="evidence" value="ECO:0007669"/>
    <property type="project" value="UniProtKB-UniRule"/>
</dbReference>
<dbReference type="Gene3D" id="3.30.1330.60">
    <property type="entry name" value="OmpA-like domain"/>
    <property type="match status" value="1"/>
</dbReference>
<dbReference type="HOGENOM" id="CLU_005670_0_0_12"/>
<feature type="domain" description="OmpA-like" evidence="3">
    <location>
        <begin position="1218"/>
        <end position="1354"/>
    </location>
</feature>
<dbReference type="Pfam" id="PF00691">
    <property type="entry name" value="OmpA"/>
    <property type="match status" value="1"/>
</dbReference>
<dbReference type="KEGG" id="tpi:TREPR_1642"/>
<dbReference type="RefSeq" id="WP_015708480.1">
    <property type="nucleotide sequence ID" value="NC_015578.1"/>
</dbReference>
<dbReference type="PANTHER" id="PTHR30329:SF21">
    <property type="entry name" value="LIPOPROTEIN YIAD-RELATED"/>
    <property type="match status" value="1"/>
</dbReference>
<dbReference type="Gene3D" id="2.60.40.4070">
    <property type="match status" value="5"/>
</dbReference>
<protein>
    <submittedName>
        <fullName evidence="4">OmpA family protein</fullName>
    </submittedName>
</protein>
<keyword evidence="2" id="KW-0732">Signal</keyword>
<evidence type="ECO:0000256" key="2">
    <source>
        <dbReference type="SAM" id="SignalP"/>
    </source>
</evidence>